<dbReference type="Proteomes" id="UP000031449">
    <property type="component" value="Chromosome"/>
</dbReference>
<proteinExistence type="predicted"/>
<dbReference type="HOGENOM" id="CLU_139204_0_0_9"/>
<accession>A0A0B5AP20</accession>
<dbReference type="BioCyc" id="JESP1508404:G14D9-10193-MONOMER"/>
<keyword evidence="2" id="KW-1185">Reference proteome</keyword>
<sequence>MKLPNGITGFYDSAQDMSPQIDADLFRKLCFDFVFRNNGKLIDFQQAQTPLNFLYAYVEVSGHHFYILLNQHYPYLACASAIEYGNMVFMNQPDVHQSFSSFYQILDTDNLNSRYDQQLLQQWNLNKAEVKQIAYWNPATIGQIVFNHWD</sequence>
<dbReference type="STRING" id="1508404.JMA_09610"/>
<name>A0A0B5AP20_9BACL</name>
<organism evidence="1 2">
    <name type="scientific">Jeotgalibacillus malaysiensis</name>
    <dbReference type="NCBI Taxonomy" id="1508404"/>
    <lineage>
        <taxon>Bacteria</taxon>
        <taxon>Bacillati</taxon>
        <taxon>Bacillota</taxon>
        <taxon>Bacilli</taxon>
        <taxon>Bacillales</taxon>
        <taxon>Caryophanaceae</taxon>
        <taxon>Jeotgalibacillus</taxon>
    </lineage>
</organism>
<dbReference type="AlphaFoldDB" id="A0A0B5AP20"/>
<evidence type="ECO:0000313" key="1">
    <source>
        <dbReference type="EMBL" id="AJD90278.1"/>
    </source>
</evidence>
<gene>
    <name evidence="1" type="ORF">JMA_09610</name>
</gene>
<reference evidence="1 2" key="1">
    <citation type="submission" date="2014-08" db="EMBL/GenBank/DDBJ databases">
        <title>Complete genome of a marine bacteria Jeotgalibacillus malaysiensis.</title>
        <authorList>
            <person name="Yaakop A.S."/>
            <person name="Chan K.-G."/>
            <person name="Goh K.M."/>
        </authorList>
    </citation>
    <scope>NUCLEOTIDE SEQUENCE [LARGE SCALE GENOMIC DNA]</scope>
    <source>
        <strain evidence="1 2">D5</strain>
    </source>
</reference>
<dbReference type="OrthoDB" id="6313019at2"/>
<dbReference type="KEGG" id="jeo:JMA_09610"/>
<evidence type="ECO:0000313" key="2">
    <source>
        <dbReference type="Proteomes" id="UP000031449"/>
    </source>
</evidence>
<dbReference type="EMBL" id="CP009416">
    <property type="protein sequence ID" value="AJD90278.1"/>
    <property type="molecule type" value="Genomic_DNA"/>
</dbReference>
<protein>
    <submittedName>
        <fullName evidence="1">Uncharacterized protein</fullName>
    </submittedName>
</protein>